<keyword evidence="3" id="KW-1185">Reference proteome</keyword>
<feature type="compositionally biased region" description="Basic and acidic residues" evidence="1">
    <location>
        <begin position="397"/>
        <end position="412"/>
    </location>
</feature>
<dbReference type="AlphaFoldDB" id="A0A0C9VC15"/>
<evidence type="ECO:0000313" key="2">
    <source>
        <dbReference type="EMBL" id="KIJ63159.1"/>
    </source>
</evidence>
<feature type="compositionally biased region" description="Polar residues" evidence="1">
    <location>
        <begin position="1"/>
        <end position="26"/>
    </location>
</feature>
<feature type="region of interest" description="Disordered" evidence="1">
    <location>
        <begin position="362"/>
        <end position="418"/>
    </location>
</feature>
<feature type="region of interest" description="Disordered" evidence="1">
    <location>
        <begin position="1"/>
        <end position="118"/>
    </location>
</feature>
<feature type="compositionally biased region" description="Basic and acidic residues" evidence="1">
    <location>
        <begin position="77"/>
        <end position="102"/>
    </location>
</feature>
<dbReference type="EMBL" id="KN839852">
    <property type="protein sequence ID" value="KIJ63159.1"/>
    <property type="molecule type" value="Genomic_DNA"/>
</dbReference>
<dbReference type="HOGENOM" id="CLU_027666_0_0_1"/>
<dbReference type="OrthoDB" id="2536714at2759"/>
<feature type="compositionally biased region" description="Basic residues" evidence="1">
    <location>
        <begin position="237"/>
        <end position="258"/>
    </location>
</feature>
<protein>
    <submittedName>
        <fullName evidence="2">Uncharacterized protein</fullName>
    </submittedName>
</protein>
<evidence type="ECO:0000256" key="1">
    <source>
        <dbReference type="SAM" id="MobiDB-lite"/>
    </source>
</evidence>
<accession>A0A0C9VC15</accession>
<reference evidence="2 3" key="1">
    <citation type="submission" date="2014-04" db="EMBL/GenBank/DDBJ databases">
        <title>Evolutionary Origins and Diversification of the Mycorrhizal Mutualists.</title>
        <authorList>
            <consortium name="DOE Joint Genome Institute"/>
            <consortium name="Mycorrhizal Genomics Consortium"/>
            <person name="Kohler A."/>
            <person name="Kuo A."/>
            <person name="Nagy L.G."/>
            <person name="Floudas D."/>
            <person name="Copeland A."/>
            <person name="Barry K.W."/>
            <person name="Cichocki N."/>
            <person name="Veneault-Fourrey C."/>
            <person name="LaButti K."/>
            <person name="Lindquist E.A."/>
            <person name="Lipzen A."/>
            <person name="Lundell T."/>
            <person name="Morin E."/>
            <person name="Murat C."/>
            <person name="Riley R."/>
            <person name="Ohm R."/>
            <person name="Sun H."/>
            <person name="Tunlid A."/>
            <person name="Henrissat B."/>
            <person name="Grigoriev I.V."/>
            <person name="Hibbett D.S."/>
            <person name="Martin F."/>
        </authorList>
    </citation>
    <scope>NUCLEOTIDE SEQUENCE [LARGE SCALE GENOMIC DNA]</scope>
    <source>
        <strain evidence="2 3">MD-312</strain>
    </source>
</reference>
<gene>
    <name evidence="2" type="ORF">HYDPIDRAFT_113756</name>
</gene>
<feature type="compositionally biased region" description="Low complexity" evidence="1">
    <location>
        <begin position="372"/>
        <end position="394"/>
    </location>
</feature>
<feature type="region of interest" description="Disordered" evidence="1">
    <location>
        <begin position="278"/>
        <end position="307"/>
    </location>
</feature>
<feature type="compositionally biased region" description="Acidic residues" evidence="1">
    <location>
        <begin position="531"/>
        <end position="546"/>
    </location>
</feature>
<feature type="compositionally biased region" description="Low complexity" evidence="1">
    <location>
        <begin position="32"/>
        <end position="47"/>
    </location>
</feature>
<feature type="region of interest" description="Disordered" evidence="1">
    <location>
        <begin position="512"/>
        <end position="628"/>
    </location>
</feature>
<feature type="compositionally biased region" description="Polar residues" evidence="1">
    <location>
        <begin position="278"/>
        <end position="295"/>
    </location>
</feature>
<dbReference type="Proteomes" id="UP000053820">
    <property type="component" value="Unassembled WGS sequence"/>
</dbReference>
<feature type="compositionally biased region" description="Basic residues" evidence="1">
    <location>
        <begin position="556"/>
        <end position="570"/>
    </location>
</feature>
<feature type="region of interest" description="Disordered" evidence="1">
    <location>
        <begin position="445"/>
        <end position="488"/>
    </location>
</feature>
<feature type="compositionally biased region" description="Basic and acidic residues" evidence="1">
    <location>
        <begin position="459"/>
        <end position="488"/>
    </location>
</feature>
<feature type="region of interest" description="Disordered" evidence="1">
    <location>
        <begin position="137"/>
        <end position="180"/>
    </location>
</feature>
<name>A0A0C9VC15_9AGAM</name>
<organism evidence="2 3">
    <name type="scientific">Hydnomerulius pinastri MD-312</name>
    <dbReference type="NCBI Taxonomy" id="994086"/>
    <lineage>
        <taxon>Eukaryota</taxon>
        <taxon>Fungi</taxon>
        <taxon>Dikarya</taxon>
        <taxon>Basidiomycota</taxon>
        <taxon>Agaricomycotina</taxon>
        <taxon>Agaricomycetes</taxon>
        <taxon>Agaricomycetidae</taxon>
        <taxon>Boletales</taxon>
        <taxon>Boletales incertae sedis</taxon>
        <taxon>Leucogyrophana</taxon>
    </lineage>
</organism>
<proteinExistence type="predicted"/>
<evidence type="ECO:0000313" key="3">
    <source>
        <dbReference type="Proteomes" id="UP000053820"/>
    </source>
</evidence>
<sequence length="666" mass="72844">MTTTTTRGADNQQYNNLSHTSSVSPTDESEVSSHPTSTSTHTSGSSPPTTPPRGRPQARYPESLGRVPLHRRGTSKTYERLEDLLREAGYKETRVFTPETERITGSAAEKQENRASASVRGGVGAVVGFFTGLVSRGSSLSRDPESSGDGIHQDALGVPQAWSPPPSPLAAQRARNKALDPSSALSLARYSHGASSESLHTATHRTRVELTVGTSPKRSHARPGHHVVQVHQSSRGLPHHHPHSHLRPHHHHYSSKSHAKPDAPSARAYLRHMASAPNIQPLTKRPSSSEVSLRSHQAHAHDRRSGTLRSRRTLILNDDDSIAEYDYGHPRSRVLLQDDHGEAHPPLPRNWIESVAKAILSGSGSGSGSGAGVVASDTASTKTTSTRKTSSALSDNTNRREQTRGRSTREGARPPLLCAQVQERKAKTSEGQVSCTRVVCRSAPTSRAGSRVRGNAVEEQGHRLRHEERRREREAITARDRRTRGKDKDADIVPSLARTRAENDEWIPRNRYLGGWGLGPTGPDRDRVSSDEDNDDYDDEDEEGELGLDRLLVPARRQHSIQSLRRHLQRPRSVAMNSHGMPPAGSPRSGRLSPFGALPPNRRQDWQDASWGTSGGRQWLAAEGDEDGEGEVQSYIFSGSEAGTGRSSIKRRRAIPGSWAQWNTAS</sequence>
<feature type="region of interest" description="Disordered" evidence="1">
    <location>
        <begin position="232"/>
        <end position="265"/>
    </location>
</feature>